<gene>
    <name evidence="1" type="ORF">OJ252_2934</name>
</gene>
<protein>
    <submittedName>
        <fullName evidence="1">Uncharacterized protein</fullName>
    </submittedName>
</protein>
<sequence>MSLNILPFQIIFDGKLPDKNPFNQNKECAEMPNRVNEKMLNSVSSTTFRGRRLNGNIIKTQQSNHSIAILSENGPKEETSVTIENYLSDITYWNYDDEVKESDDIPQLLNAVYFSNILHRET</sequence>
<dbReference type="EMBL" id="JAPCXB010000125">
    <property type="protein sequence ID" value="KAJ1607089.1"/>
    <property type="molecule type" value="Genomic_DNA"/>
</dbReference>
<keyword evidence="2" id="KW-1185">Reference proteome</keyword>
<dbReference type="InterPro" id="IPR013924">
    <property type="entry name" value="RNase_H2_suC"/>
</dbReference>
<organism evidence="1 2">
    <name type="scientific">Cryptosporidium canis</name>
    <dbReference type="NCBI Taxonomy" id="195482"/>
    <lineage>
        <taxon>Eukaryota</taxon>
        <taxon>Sar</taxon>
        <taxon>Alveolata</taxon>
        <taxon>Apicomplexa</taxon>
        <taxon>Conoidasida</taxon>
        <taxon>Coccidia</taxon>
        <taxon>Eucoccidiorida</taxon>
        <taxon>Eimeriorina</taxon>
        <taxon>Cryptosporidiidae</taxon>
        <taxon>Cryptosporidium</taxon>
    </lineage>
</organism>
<dbReference type="Proteomes" id="UP001071777">
    <property type="component" value="Unassembled WGS sequence"/>
</dbReference>
<name>A0ABQ8P3Q4_9CRYT</name>
<proteinExistence type="predicted"/>
<dbReference type="Gene3D" id="2.40.128.680">
    <property type="match status" value="1"/>
</dbReference>
<dbReference type="Pfam" id="PF08615">
    <property type="entry name" value="RNase_H2_suC"/>
    <property type="match status" value="1"/>
</dbReference>
<comment type="caution">
    <text evidence="1">The sequence shown here is derived from an EMBL/GenBank/DDBJ whole genome shotgun (WGS) entry which is preliminary data.</text>
</comment>
<evidence type="ECO:0000313" key="2">
    <source>
        <dbReference type="Proteomes" id="UP001071777"/>
    </source>
</evidence>
<accession>A0ABQ8P3Q4</accession>
<reference evidence="1" key="1">
    <citation type="submission" date="2022-10" db="EMBL/GenBank/DDBJ databases">
        <title>Adaptive evolution leads to modifications in subtelomeric GC content in a zoonotic Cryptosporidium species.</title>
        <authorList>
            <person name="Li J."/>
            <person name="Feng Y."/>
            <person name="Xiao L."/>
        </authorList>
    </citation>
    <scope>NUCLEOTIDE SEQUENCE</scope>
    <source>
        <strain evidence="1">25894</strain>
    </source>
</reference>
<evidence type="ECO:0000313" key="1">
    <source>
        <dbReference type="EMBL" id="KAJ1607089.1"/>
    </source>
</evidence>